<evidence type="ECO:0000313" key="1">
    <source>
        <dbReference type="EMBL" id="KAJ3696533.1"/>
    </source>
</evidence>
<evidence type="ECO:0000313" key="2">
    <source>
        <dbReference type="Proteomes" id="UP001210211"/>
    </source>
</evidence>
<sequence>MYKYRYTHSHKLIKIITKKRKRKQKKSMEEEEGLRARSFRHEDYNTRRAFLRSYPLQWDDETGEEMQTDTRESAVIVSTKKGKAASVKKKIIMVLHWGEGKCLILRRLKEKLVYYLVVCHGFSSFGFKSSDKMVDVK</sequence>
<comment type="caution">
    <text evidence="1">The sequence shown here is derived from an EMBL/GenBank/DDBJ whole genome shotgun (WGS) entry which is preliminary data.</text>
</comment>
<dbReference type="Proteomes" id="UP001210211">
    <property type="component" value="Unassembled WGS sequence"/>
</dbReference>
<keyword evidence="2" id="KW-1185">Reference proteome</keyword>
<proteinExistence type="predicted"/>
<accession>A0AAD5ZF01</accession>
<gene>
    <name evidence="1" type="ORF">LUZ61_000238</name>
</gene>
<dbReference type="AlphaFoldDB" id="A0AAD5ZF01"/>
<reference evidence="1 2" key="1">
    <citation type="journal article" date="2022" name="Cell">
        <title>Repeat-based holocentromeres influence genome architecture and karyotype evolution.</title>
        <authorList>
            <person name="Hofstatter P.G."/>
            <person name="Thangavel G."/>
            <person name="Lux T."/>
            <person name="Neumann P."/>
            <person name="Vondrak T."/>
            <person name="Novak P."/>
            <person name="Zhang M."/>
            <person name="Costa L."/>
            <person name="Castellani M."/>
            <person name="Scott A."/>
            <person name="Toegelov H."/>
            <person name="Fuchs J."/>
            <person name="Mata-Sucre Y."/>
            <person name="Dias Y."/>
            <person name="Vanzela A.L.L."/>
            <person name="Huettel B."/>
            <person name="Almeida C.C.S."/>
            <person name="Simkova H."/>
            <person name="Souza G."/>
            <person name="Pedrosa-Harand A."/>
            <person name="Macas J."/>
            <person name="Mayer K.F.X."/>
            <person name="Houben A."/>
            <person name="Marques A."/>
        </authorList>
    </citation>
    <scope>NUCLEOTIDE SEQUENCE [LARGE SCALE GENOMIC DNA]</scope>
    <source>
        <strain evidence="1">RhyTen1mFocal</strain>
    </source>
</reference>
<organism evidence="1 2">
    <name type="scientific">Rhynchospora tenuis</name>
    <dbReference type="NCBI Taxonomy" id="198213"/>
    <lineage>
        <taxon>Eukaryota</taxon>
        <taxon>Viridiplantae</taxon>
        <taxon>Streptophyta</taxon>
        <taxon>Embryophyta</taxon>
        <taxon>Tracheophyta</taxon>
        <taxon>Spermatophyta</taxon>
        <taxon>Magnoliopsida</taxon>
        <taxon>Liliopsida</taxon>
        <taxon>Poales</taxon>
        <taxon>Cyperaceae</taxon>
        <taxon>Cyperoideae</taxon>
        <taxon>Rhynchosporeae</taxon>
        <taxon>Rhynchospora</taxon>
    </lineage>
</organism>
<name>A0AAD5ZF01_9POAL</name>
<dbReference type="EMBL" id="JAMRDG010000001">
    <property type="protein sequence ID" value="KAJ3696533.1"/>
    <property type="molecule type" value="Genomic_DNA"/>
</dbReference>
<protein>
    <submittedName>
        <fullName evidence="1">Uncharacterized protein</fullName>
    </submittedName>
</protein>